<comment type="caution">
    <text evidence="8">The sequence shown here is derived from an EMBL/GenBank/DDBJ whole genome shotgun (WGS) entry which is preliminary data.</text>
</comment>
<protein>
    <submittedName>
        <fullName evidence="8">DMT family transporter</fullName>
    </submittedName>
</protein>
<dbReference type="Pfam" id="PF00892">
    <property type="entry name" value="EamA"/>
    <property type="match status" value="2"/>
</dbReference>
<comment type="subcellular location">
    <subcellularLocation>
        <location evidence="1">Membrane</location>
        <topology evidence="1">Multi-pass membrane protein</topology>
    </subcellularLocation>
</comment>
<dbReference type="AlphaFoldDB" id="A0A6G4WNM5"/>
<organism evidence="8 9">
    <name type="scientific">Allomesorhizobium camelthorni</name>
    <dbReference type="NCBI Taxonomy" id="475069"/>
    <lineage>
        <taxon>Bacteria</taxon>
        <taxon>Pseudomonadati</taxon>
        <taxon>Pseudomonadota</taxon>
        <taxon>Alphaproteobacteria</taxon>
        <taxon>Hyphomicrobiales</taxon>
        <taxon>Phyllobacteriaceae</taxon>
        <taxon>Allomesorhizobium</taxon>
    </lineage>
</organism>
<feature type="domain" description="EamA" evidence="7">
    <location>
        <begin position="7"/>
        <end position="139"/>
    </location>
</feature>
<gene>
    <name evidence="8" type="ORF">G6N73_32365</name>
</gene>
<dbReference type="SUPFAM" id="SSF103481">
    <property type="entry name" value="Multidrug resistance efflux transporter EmrE"/>
    <property type="match status" value="2"/>
</dbReference>
<dbReference type="EMBL" id="JAAKZF010000118">
    <property type="protein sequence ID" value="NGO55667.1"/>
    <property type="molecule type" value="Genomic_DNA"/>
</dbReference>
<feature type="transmembrane region" description="Helical" evidence="6">
    <location>
        <begin position="38"/>
        <end position="59"/>
    </location>
</feature>
<name>A0A6G4WNM5_9HYPH</name>
<sequence length="358" mass="38905">MQNRFVLGIVSLCLGVLIFSLQDPLVKAVSSSYPVTEVMAIRAIVALPILIILVQADVGIKALWSKRAGMLTLRAFVQFSSYTLYYLAIAALPLADAVALYFMAPLFIMAMAGPYLGERISGRTLATVLLGLVGVIVMLRPDAGLFDWAALLSLGSAFLYAFSQVMARRIGGTESATVMAFYQNGAYIVGAVVVAILIHLAGITNAAHPSLEFLVRPWVWPVVPDLLKMAACGFVASAGMILLSQAYRLAPANRVATFEYTGIIWTPLWGFLFFAEVPRETTVLGAVLIIGAGLLALHNERRTEKRRRAWTEAEDSAKQTDKLHEAYQVRCANAPQSDIHAHATSRAVYDPLTCSRPT</sequence>
<feature type="transmembrane region" description="Helical" evidence="6">
    <location>
        <begin position="184"/>
        <end position="206"/>
    </location>
</feature>
<feature type="transmembrane region" description="Helical" evidence="6">
    <location>
        <begin position="71"/>
        <end position="92"/>
    </location>
</feature>
<dbReference type="RefSeq" id="WP_165034016.1">
    <property type="nucleotide sequence ID" value="NZ_JAAKZF010000118.1"/>
</dbReference>
<dbReference type="InterPro" id="IPR000620">
    <property type="entry name" value="EamA_dom"/>
</dbReference>
<evidence type="ECO:0000256" key="6">
    <source>
        <dbReference type="SAM" id="Phobius"/>
    </source>
</evidence>
<keyword evidence="5 6" id="KW-0472">Membrane</keyword>
<feature type="transmembrane region" description="Helical" evidence="6">
    <location>
        <begin position="281"/>
        <end position="298"/>
    </location>
</feature>
<accession>A0A6G4WNM5</accession>
<keyword evidence="9" id="KW-1185">Reference proteome</keyword>
<evidence type="ECO:0000313" key="8">
    <source>
        <dbReference type="EMBL" id="NGO55667.1"/>
    </source>
</evidence>
<evidence type="ECO:0000256" key="5">
    <source>
        <dbReference type="ARBA" id="ARBA00023136"/>
    </source>
</evidence>
<dbReference type="Proteomes" id="UP001642900">
    <property type="component" value="Unassembled WGS sequence"/>
</dbReference>
<feature type="transmembrane region" description="Helical" evidence="6">
    <location>
        <begin position="123"/>
        <end position="139"/>
    </location>
</feature>
<feature type="domain" description="EamA" evidence="7">
    <location>
        <begin position="148"/>
        <end position="295"/>
    </location>
</feature>
<evidence type="ECO:0000256" key="3">
    <source>
        <dbReference type="ARBA" id="ARBA00022692"/>
    </source>
</evidence>
<dbReference type="GO" id="GO:0016020">
    <property type="term" value="C:membrane"/>
    <property type="evidence" value="ECO:0007669"/>
    <property type="project" value="UniProtKB-SubCell"/>
</dbReference>
<feature type="transmembrane region" description="Helical" evidence="6">
    <location>
        <begin position="255"/>
        <end position="275"/>
    </location>
</feature>
<dbReference type="PANTHER" id="PTHR22911">
    <property type="entry name" value="ACYL-MALONYL CONDENSING ENZYME-RELATED"/>
    <property type="match status" value="1"/>
</dbReference>
<feature type="transmembrane region" description="Helical" evidence="6">
    <location>
        <begin position="226"/>
        <end position="243"/>
    </location>
</feature>
<keyword evidence="4 6" id="KW-1133">Transmembrane helix</keyword>
<comment type="similarity">
    <text evidence="2">Belongs to the drug/metabolite transporter (DMT) superfamily. 10 TMS drug/metabolite exporter (DME) (TC 2.A.7.3) family.</text>
</comment>
<feature type="transmembrane region" description="Helical" evidence="6">
    <location>
        <begin position="145"/>
        <end position="163"/>
    </location>
</feature>
<proteinExistence type="inferred from homology"/>
<evidence type="ECO:0000256" key="4">
    <source>
        <dbReference type="ARBA" id="ARBA00022989"/>
    </source>
</evidence>
<evidence type="ECO:0000256" key="2">
    <source>
        <dbReference type="ARBA" id="ARBA00009853"/>
    </source>
</evidence>
<evidence type="ECO:0000313" key="9">
    <source>
        <dbReference type="Proteomes" id="UP001642900"/>
    </source>
</evidence>
<dbReference type="InterPro" id="IPR037185">
    <property type="entry name" value="EmrE-like"/>
</dbReference>
<feature type="transmembrane region" description="Helical" evidence="6">
    <location>
        <begin position="98"/>
        <end position="116"/>
    </location>
</feature>
<reference evidence="8 9" key="1">
    <citation type="submission" date="2020-02" db="EMBL/GenBank/DDBJ databases">
        <title>Genome sequence of strain CCNWXJ40-4.</title>
        <authorList>
            <person name="Gao J."/>
            <person name="Sun J."/>
        </authorList>
    </citation>
    <scope>NUCLEOTIDE SEQUENCE [LARGE SCALE GENOMIC DNA]</scope>
    <source>
        <strain evidence="8 9">CCNWXJ 40-4</strain>
    </source>
</reference>
<dbReference type="PANTHER" id="PTHR22911:SF6">
    <property type="entry name" value="SOLUTE CARRIER FAMILY 35 MEMBER G1"/>
    <property type="match status" value="1"/>
</dbReference>
<evidence type="ECO:0000256" key="1">
    <source>
        <dbReference type="ARBA" id="ARBA00004141"/>
    </source>
</evidence>
<keyword evidence="3 6" id="KW-0812">Transmembrane</keyword>
<evidence type="ECO:0000259" key="7">
    <source>
        <dbReference type="Pfam" id="PF00892"/>
    </source>
</evidence>